<dbReference type="PANTHER" id="PTHR20861">
    <property type="entry name" value="HOMOSERINE/4-DIPHOSPHOCYTIDYL-2-C-METHYL-D-ERYTHRITOL KINASE"/>
    <property type="match status" value="1"/>
</dbReference>
<dbReference type="GO" id="GO:0005524">
    <property type="term" value="F:ATP binding"/>
    <property type="evidence" value="ECO:0007669"/>
    <property type="project" value="UniProtKB-UniRule"/>
</dbReference>
<evidence type="ECO:0000256" key="6">
    <source>
        <dbReference type="ARBA" id="ARBA00022679"/>
    </source>
</evidence>
<evidence type="ECO:0000256" key="2">
    <source>
        <dbReference type="ARBA" id="ARBA00007370"/>
    </source>
</evidence>
<keyword evidence="16" id="KW-1185">Reference proteome</keyword>
<dbReference type="Pfam" id="PF00288">
    <property type="entry name" value="GHMP_kinases_N"/>
    <property type="match status" value="1"/>
</dbReference>
<evidence type="ECO:0000256" key="7">
    <source>
        <dbReference type="ARBA" id="ARBA00022697"/>
    </source>
</evidence>
<dbReference type="Gene3D" id="3.30.70.890">
    <property type="entry name" value="GHMP kinase, C-terminal domain"/>
    <property type="match status" value="1"/>
</dbReference>
<dbReference type="PANTHER" id="PTHR20861:SF1">
    <property type="entry name" value="HOMOSERINE KINASE"/>
    <property type="match status" value="1"/>
</dbReference>
<keyword evidence="6 13" id="KW-0808">Transferase</keyword>
<evidence type="ECO:0000256" key="5">
    <source>
        <dbReference type="ARBA" id="ARBA00022605"/>
    </source>
</evidence>
<dbReference type="Gene3D" id="3.30.230.10">
    <property type="match status" value="1"/>
</dbReference>
<evidence type="ECO:0000256" key="11">
    <source>
        <dbReference type="ARBA" id="ARBA00049375"/>
    </source>
</evidence>
<name>A0AAU9E2E2_9FIRM</name>
<evidence type="ECO:0000256" key="4">
    <source>
        <dbReference type="ARBA" id="ARBA00017858"/>
    </source>
</evidence>
<comment type="similarity">
    <text evidence="2 13">Belongs to the GHMP kinase family. Homoserine kinase subfamily.</text>
</comment>
<sequence length="301" mass="33566">MFTIKVPATTANIGPGFDSIGIALNLFNEITVEKSDSKIFDWGNTGITLSKEKNLILTALEYTMDKFNISSGYHIVSEQMDIPISRGLGSSAASIVLGVYAAFFLMDFKFEKDKILEIATELEGHPDNVAPAIFGNLISSALLENSVIYSKTYIPNEIVFNVLIPDFKLSTEKARSVLPSSYSKEDCIFNISRVALLISALNNNEISIIKYALKDRIHQPYRLDLIENGQNIFEYLDSIKSLGYYISGAGPTLISLDKTNTAEKNKKLIKNHLDKYKTNWLVKTLEVCKDGVELKNISEKQ</sequence>
<reference evidence="15 16" key="1">
    <citation type="submission" date="2023-08" db="EMBL/GenBank/DDBJ databases">
        <title>Helicovermis profunda gen. nov., sp. nov., a novel mesophilic, fermentative bacterium within the Bacillota from a deep-sea hydrothermal vent chimney.</title>
        <authorList>
            <person name="Miyazaki U."/>
            <person name="Mizutani D."/>
            <person name="Hashimoto Y."/>
            <person name="Tame A."/>
            <person name="Sawayama S."/>
            <person name="Miyazaki J."/>
            <person name="Takai K."/>
            <person name="Nakagawa S."/>
        </authorList>
    </citation>
    <scope>NUCLEOTIDE SEQUENCE [LARGE SCALE GENOMIC DNA]</scope>
    <source>
        <strain evidence="15 16">S502</strain>
    </source>
</reference>
<evidence type="ECO:0000256" key="3">
    <source>
        <dbReference type="ARBA" id="ARBA00012078"/>
    </source>
</evidence>
<dbReference type="PIRSF" id="PIRSF000676">
    <property type="entry name" value="Homoser_kin"/>
    <property type="match status" value="1"/>
</dbReference>
<evidence type="ECO:0000256" key="10">
    <source>
        <dbReference type="ARBA" id="ARBA00022840"/>
    </source>
</evidence>
<dbReference type="PRINTS" id="PR00958">
    <property type="entry name" value="HOMSERKINASE"/>
</dbReference>
<keyword evidence="13" id="KW-0963">Cytoplasm</keyword>
<evidence type="ECO:0000256" key="8">
    <source>
        <dbReference type="ARBA" id="ARBA00022741"/>
    </source>
</evidence>
<proteinExistence type="inferred from homology"/>
<keyword evidence="7 13" id="KW-0791">Threonine biosynthesis</keyword>
<keyword evidence="5 13" id="KW-0028">Amino-acid biosynthesis</keyword>
<dbReference type="InterPro" id="IPR006204">
    <property type="entry name" value="GHMP_kinase_N_dom"/>
</dbReference>
<evidence type="ECO:0000313" key="15">
    <source>
        <dbReference type="EMBL" id="BEP28689.1"/>
    </source>
</evidence>
<comment type="pathway">
    <text evidence="1 13">Amino-acid biosynthesis; L-threonine biosynthesis; L-threonine from L-aspartate: step 4/5.</text>
</comment>
<dbReference type="KEGG" id="hprf:HLPR_10200"/>
<dbReference type="RefSeq" id="WP_338536996.1">
    <property type="nucleotide sequence ID" value="NZ_AP028654.1"/>
</dbReference>
<accession>A0AAU9E2E2</accession>
<evidence type="ECO:0000256" key="13">
    <source>
        <dbReference type="HAMAP-Rule" id="MF_00384"/>
    </source>
</evidence>
<comment type="catalytic activity">
    <reaction evidence="11 13">
        <text>L-homoserine + ATP = O-phospho-L-homoserine + ADP + H(+)</text>
        <dbReference type="Rhea" id="RHEA:13985"/>
        <dbReference type="ChEBI" id="CHEBI:15378"/>
        <dbReference type="ChEBI" id="CHEBI:30616"/>
        <dbReference type="ChEBI" id="CHEBI:57476"/>
        <dbReference type="ChEBI" id="CHEBI:57590"/>
        <dbReference type="ChEBI" id="CHEBI:456216"/>
        <dbReference type="EC" id="2.7.1.39"/>
    </reaction>
</comment>
<organism evidence="15 16">
    <name type="scientific">Helicovermis profundi</name>
    <dbReference type="NCBI Taxonomy" id="3065157"/>
    <lineage>
        <taxon>Bacteria</taxon>
        <taxon>Bacillati</taxon>
        <taxon>Bacillota</taxon>
        <taxon>Clostridia</taxon>
        <taxon>Helicovermis</taxon>
    </lineage>
</organism>
<keyword evidence="8 13" id="KW-0547">Nucleotide-binding</keyword>
<evidence type="ECO:0000256" key="9">
    <source>
        <dbReference type="ARBA" id="ARBA00022777"/>
    </source>
</evidence>
<keyword evidence="10 13" id="KW-0067">ATP-binding</keyword>
<comment type="function">
    <text evidence="12 13">Catalyzes the ATP-dependent phosphorylation of L-homoserine to L-homoserine phosphate.</text>
</comment>
<dbReference type="InterPro" id="IPR036554">
    <property type="entry name" value="GHMP_kinase_C_sf"/>
</dbReference>
<dbReference type="SUPFAM" id="SSF55060">
    <property type="entry name" value="GHMP Kinase, C-terminal domain"/>
    <property type="match status" value="1"/>
</dbReference>
<dbReference type="EC" id="2.7.1.39" evidence="3 13"/>
<gene>
    <name evidence="13 15" type="primary">thrB</name>
    <name evidence="15" type="ORF">HLPR_10200</name>
</gene>
<dbReference type="EMBL" id="AP028654">
    <property type="protein sequence ID" value="BEP28689.1"/>
    <property type="molecule type" value="Genomic_DNA"/>
</dbReference>
<dbReference type="PROSITE" id="PS00627">
    <property type="entry name" value="GHMP_KINASES_ATP"/>
    <property type="match status" value="1"/>
</dbReference>
<evidence type="ECO:0000313" key="16">
    <source>
        <dbReference type="Proteomes" id="UP001321786"/>
    </source>
</evidence>
<dbReference type="AlphaFoldDB" id="A0AAU9E2E2"/>
<dbReference type="InterPro" id="IPR006203">
    <property type="entry name" value="GHMP_knse_ATP-bd_CS"/>
</dbReference>
<dbReference type="GO" id="GO:0009088">
    <property type="term" value="P:threonine biosynthetic process"/>
    <property type="evidence" value="ECO:0007669"/>
    <property type="project" value="UniProtKB-UniRule"/>
</dbReference>
<dbReference type="InterPro" id="IPR000870">
    <property type="entry name" value="Homoserine_kinase"/>
</dbReference>
<dbReference type="Proteomes" id="UP001321786">
    <property type="component" value="Chromosome"/>
</dbReference>
<comment type="subcellular location">
    <subcellularLocation>
        <location evidence="13">Cytoplasm</location>
    </subcellularLocation>
</comment>
<keyword evidence="9 13" id="KW-0418">Kinase</keyword>
<dbReference type="InterPro" id="IPR014721">
    <property type="entry name" value="Ribsml_uS5_D2-typ_fold_subgr"/>
</dbReference>
<dbReference type="GO" id="GO:0005737">
    <property type="term" value="C:cytoplasm"/>
    <property type="evidence" value="ECO:0007669"/>
    <property type="project" value="UniProtKB-SubCell"/>
</dbReference>
<dbReference type="NCBIfam" id="TIGR00191">
    <property type="entry name" value="thrB"/>
    <property type="match status" value="1"/>
</dbReference>
<dbReference type="GO" id="GO:0004413">
    <property type="term" value="F:homoserine kinase activity"/>
    <property type="evidence" value="ECO:0007669"/>
    <property type="project" value="UniProtKB-UniRule"/>
</dbReference>
<dbReference type="HAMAP" id="MF_00384">
    <property type="entry name" value="Homoser_kinase"/>
    <property type="match status" value="1"/>
</dbReference>
<dbReference type="InterPro" id="IPR020568">
    <property type="entry name" value="Ribosomal_Su5_D2-typ_SF"/>
</dbReference>
<dbReference type="SUPFAM" id="SSF54211">
    <property type="entry name" value="Ribosomal protein S5 domain 2-like"/>
    <property type="match status" value="1"/>
</dbReference>
<evidence type="ECO:0000256" key="1">
    <source>
        <dbReference type="ARBA" id="ARBA00005015"/>
    </source>
</evidence>
<evidence type="ECO:0000256" key="12">
    <source>
        <dbReference type="ARBA" id="ARBA00049954"/>
    </source>
</evidence>
<protein>
    <recommendedName>
        <fullName evidence="4 13">Homoserine kinase</fullName>
        <shortName evidence="13">HK</shortName>
        <shortName evidence="13">HSK</shortName>
        <ecNumber evidence="3 13">2.7.1.39</ecNumber>
    </recommendedName>
</protein>
<feature type="domain" description="GHMP kinase N-terminal" evidence="14">
    <location>
        <begin position="54"/>
        <end position="135"/>
    </location>
</feature>
<evidence type="ECO:0000259" key="14">
    <source>
        <dbReference type="Pfam" id="PF00288"/>
    </source>
</evidence>
<feature type="binding site" evidence="13">
    <location>
        <begin position="83"/>
        <end position="93"/>
    </location>
    <ligand>
        <name>ATP</name>
        <dbReference type="ChEBI" id="CHEBI:30616"/>
    </ligand>
</feature>